<proteinExistence type="predicted"/>
<accession>C9LG24</accession>
<gene>
    <name evidence="1" type="ORF">GCWU000325_01164</name>
</gene>
<protein>
    <submittedName>
        <fullName evidence="1">Uncharacterized protein</fullName>
    </submittedName>
</protein>
<name>C9LG24_9BACT</name>
<reference evidence="1" key="1">
    <citation type="submission" date="2009-09" db="EMBL/GenBank/DDBJ databases">
        <authorList>
            <person name="Weinstock G."/>
            <person name="Sodergren E."/>
            <person name="Clifton S."/>
            <person name="Fulton L."/>
            <person name="Fulton B."/>
            <person name="Courtney L."/>
            <person name="Fronick C."/>
            <person name="Harrison M."/>
            <person name="Strong C."/>
            <person name="Farmer C."/>
            <person name="Delahaunty K."/>
            <person name="Markovic C."/>
            <person name="Hall O."/>
            <person name="Minx P."/>
            <person name="Tomlinson C."/>
            <person name="Mitreva M."/>
            <person name="Nelson J."/>
            <person name="Hou S."/>
            <person name="Wollam A."/>
            <person name="Pepin K.H."/>
            <person name="Johnson M."/>
            <person name="Bhonagiri V."/>
            <person name="Nash W.E."/>
            <person name="Warren W."/>
            <person name="Chinwalla A."/>
            <person name="Mardis E.R."/>
            <person name="Wilson R.K."/>
        </authorList>
    </citation>
    <scope>NUCLEOTIDE SEQUENCE [LARGE SCALE GENOMIC DNA]</scope>
    <source>
        <strain evidence="1">ATCC 51259</strain>
    </source>
</reference>
<dbReference type="Proteomes" id="UP000003460">
    <property type="component" value="Unassembled WGS sequence"/>
</dbReference>
<dbReference type="AlphaFoldDB" id="C9LG24"/>
<dbReference type="HOGENOM" id="CLU_2082712_0_0_10"/>
<sequence length="117" mass="12618">MTSGGVRIITAHATIMARITTMAIAHALMVRVIIIATTTTDNAIIIVRIGKMLRLIGIPITDKMITNKMIIDKEISNKAAIVKMDIAHVLTMAIANKATFKGVHNNVGPTIQMQNTA</sequence>
<comment type="caution">
    <text evidence="1">The sequence shown here is derived from an EMBL/GenBank/DDBJ whole genome shotgun (WGS) entry which is preliminary data.</text>
</comment>
<dbReference type="EMBL" id="ACIJ02000018">
    <property type="protein sequence ID" value="EEX71632.1"/>
    <property type="molecule type" value="Genomic_DNA"/>
</dbReference>
<evidence type="ECO:0000313" key="2">
    <source>
        <dbReference type="Proteomes" id="UP000003460"/>
    </source>
</evidence>
<organism evidence="1 2">
    <name type="scientific">Alloprevotella tannerae ATCC 51259</name>
    <dbReference type="NCBI Taxonomy" id="626522"/>
    <lineage>
        <taxon>Bacteria</taxon>
        <taxon>Pseudomonadati</taxon>
        <taxon>Bacteroidota</taxon>
        <taxon>Bacteroidia</taxon>
        <taxon>Bacteroidales</taxon>
        <taxon>Prevotellaceae</taxon>
        <taxon>Alloprevotella</taxon>
    </lineage>
</organism>
<evidence type="ECO:0000313" key="1">
    <source>
        <dbReference type="EMBL" id="EEX71632.1"/>
    </source>
</evidence>
<keyword evidence="2" id="KW-1185">Reference proteome</keyword>
<dbReference type="STRING" id="626522.GCWU000325_01164"/>